<reference evidence="2 3" key="1">
    <citation type="journal article" date="2019" name="Int. J. Syst. Evol. Microbiol.">
        <title>The Global Catalogue of Microorganisms (GCM) 10K type strain sequencing project: providing services to taxonomists for standard genome sequencing and annotation.</title>
        <authorList>
            <consortium name="The Broad Institute Genomics Platform"/>
            <consortium name="The Broad Institute Genome Sequencing Center for Infectious Disease"/>
            <person name="Wu L."/>
            <person name="Ma J."/>
        </authorList>
    </citation>
    <scope>NUCLEOTIDE SEQUENCE [LARGE SCALE GENOMIC DNA]</scope>
    <source>
        <strain evidence="2 3">JCM 13002</strain>
    </source>
</reference>
<feature type="compositionally biased region" description="Basic and acidic residues" evidence="1">
    <location>
        <begin position="59"/>
        <end position="68"/>
    </location>
</feature>
<feature type="region of interest" description="Disordered" evidence="1">
    <location>
        <begin position="55"/>
        <end position="78"/>
    </location>
</feature>
<keyword evidence="3" id="KW-1185">Reference proteome</keyword>
<protein>
    <submittedName>
        <fullName evidence="2">Uncharacterized protein</fullName>
    </submittedName>
</protein>
<evidence type="ECO:0000256" key="1">
    <source>
        <dbReference type="SAM" id="MobiDB-lite"/>
    </source>
</evidence>
<evidence type="ECO:0000313" key="2">
    <source>
        <dbReference type="EMBL" id="GAA1069303.1"/>
    </source>
</evidence>
<accession>A0ABN1T843</accession>
<dbReference type="Proteomes" id="UP001499987">
    <property type="component" value="Unassembled WGS sequence"/>
</dbReference>
<gene>
    <name evidence="2" type="ORF">GCM10009663_01140</name>
</gene>
<name>A0ABN1T843_9ACTN</name>
<organism evidence="2 3">
    <name type="scientific">Kitasatospora arboriphila</name>
    <dbReference type="NCBI Taxonomy" id="258052"/>
    <lineage>
        <taxon>Bacteria</taxon>
        <taxon>Bacillati</taxon>
        <taxon>Actinomycetota</taxon>
        <taxon>Actinomycetes</taxon>
        <taxon>Kitasatosporales</taxon>
        <taxon>Streptomycetaceae</taxon>
        <taxon>Kitasatospora</taxon>
    </lineage>
</organism>
<dbReference type="EMBL" id="BAAALD010000001">
    <property type="protein sequence ID" value="GAA1069303.1"/>
    <property type="molecule type" value="Genomic_DNA"/>
</dbReference>
<dbReference type="RefSeq" id="WP_344621436.1">
    <property type="nucleotide sequence ID" value="NZ_BAAALD010000001.1"/>
</dbReference>
<sequence length="78" mass="9166">MPPHPGARALCPSCRRTGRPDRLDPDLKVCPPCRERLRWEMSEWLKQLVGMGVLGTVPEPREHREPRQQRSRRRDART</sequence>
<feature type="compositionally biased region" description="Basic residues" evidence="1">
    <location>
        <begin position="69"/>
        <end position="78"/>
    </location>
</feature>
<evidence type="ECO:0000313" key="3">
    <source>
        <dbReference type="Proteomes" id="UP001499987"/>
    </source>
</evidence>
<proteinExistence type="predicted"/>
<comment type="caution">
    <text evidence="2">The sequence shown here is derived from an EMBL/GenBank/DDBJ whole genome shotgun (WGS) entry which is preliminary data.</text>
</comment>